<dbReference type="Proteomes" id="UP001056201">
    <property type="component" value="Chromosome 2"/>
</dbReference>
<evidence type="ECO:0000256" key="6">
    <source>
        <dbReference type="ARBA" id="ARBA00022989"/>
    </source>
</evidence>
<evidence type="ECO:0000259" key="9">
    <source>
        <dbReference type="PROSITE" id="PS50893"/>
    </source>
</evidence>
<feature type="domain" description="ABC transporter" evidence="9">
    <location>
        <begin position="472"/>
        <end position="705"/>
    </location>
</feature>
<keyword evidence="12" id="KW-1185">Reference proteome</keyword>
<feature type="transmembrane region" description="Helical" evidence="8">
    <location>
        <begin position="158"/>
        <end position="180"/>
    </location>
</feature>
<keyword evidence="5" id="KW-0067">ATP-binding</keyword>
<evidence type="ECO:0000256" key="5">
    <source>
        <dbReference type="ARBA" id="ARBA00022840"/>
    </source>
</evidence>
<dbReference type="Gene3D" id="3.40.50.300">
    <property type="entry name" value="P-loop containing nucleotide triphosphate hydrolases"/>
    <property type="match status" value="1"/>
</dbReference>
<dbReference type="InterPro" id="IPR017871">
    <property type="entry name" value="ABC_transporter-like_CS"/>
</dbReference>
<evidence type="ECO:0000256" key="4">
    <source>
        <dbReference type="ARBA" id="ARBA00022741"/>
    </source>
</evidence>
<keyword evidence="3 8" id="KW-0812">Transmembrane</keyword>
<gene>
    <name evidence="11" type="ORF">MW290_29185</name>
</gene>
<dbReference type="InterPro" id="IPR003439">
    <property type="entry name" value="ABC_transporter-like_ATP-bd"/>
</dbReference>
<dbReference type="SUPFAM" id="SSF90123">
    <property type="entry name" value="ABC transporter transmembrane region"/>
    <property type="match status" value="1"/>
</dbReference>
<reference evidence="11" key="1">
    <citation type="submission" date="2022-05" db="EMBL/GenBank/DDBJ databases">
        <title>An RpoN-dependent PEP-CTERM gene is involved in floc formation of an Aquincola tertiaricarbonis strain.</title>
        <authorList>
            <person name="Qiu D."/>
            <person name="Xia M."/>
        </authorList>
    </citation>
    <scope>NUCLEOTIDE SEQUENCE</scope>
    <source>
        <strain evidence="11">RN12</strain>
    </source>
</reference>
<feature type="transmembrane region" description="Helical" evidence="8">
    <location>
        <begin position="192"/>
        <end position="213"/>
    </location>
</feature>
<keyword evidence="6 8" id="KW-1133">Transmembrane helix</keyword>
<feature type="transmembrane region" description="Helical" evidence="8">
    <location>
        <begin position="293"/>
        <end position="314"/>
    </location>
</feature>
<dbReference type="RefSeq" id="WP_250197851.1">
    <property type="nucleotide sequence ID" value="NZ_CP097636.1"/>
</dbReference>
<dbReference type="InterPro" id="IPR027417">
    <property type="entry name" value="P-loop_NTPase"/>
</dbReference>
<evidence type="ECO:0000259" key="10">
    <source>
        <dbReference type="PROSITE" id="PS50929"/>
    </source>
</evidence>
<proteinExistence type="predicted"/>
<protein>
    <submittedName>
        <fullName evidence="11">Type I secretion system permease/ATPase</fullName>
    </submittedName>
</protein>
<keyword evidence="2" id="KW-1003">Cell membrane</keyword>
<accession>A0ABY4SCI9</accession>
<name>A0ABY4SCI9_AQUTE</name>
<dbReference type="PROSITE" id="PS00211">
    <property type="entry name" value="ABC_TRANSPORTER_1"/>
    <property type="match status" value="1"/>
</dbReference>
<evidence type="ECO:0000256" key="1">
    <source>
        <dbReference type="ARBA" id="ARBA00004651"/>
    </source>
</evidence>
<evidence type="ECO:0000313" key="11">
    <source>
        <dbReference type="EMBL" id="URI09627.1"/>
    </source>
</evidence>
<dbReference type="PROSITE" id="PS50893">
    <property type="entry name" value="ABC_TRANSPORTER_2"/>
    <property type="match status" value="1"/>
</dbReference>
<evidence type="ECO:0000256" key="7">
    <source>
        <dbReference type="ARBA" id="ARBA00023136"/>
    </source>
</evidence>
<dbReference type="Gene3D" id="3.90.70.10">
    <property type="entry name" value="Cysteine proteinases"/>
    <property type="match status" value="1"/>
</dbReference>
<dbReference type="PANTHER" id="PTHR43394">
    <property type="entry name" value="ATP-DEPENDENT PERMEASE MDL1, MITOCHONDRIAL"/>
    <property type="match status" value="1"/>
</dbReference>
<evidence type="ECO:0000313" key="12">
    <source>
        <dbReference type="Proteomes" id="UP001056201"/>
    </source>
</evidence>
<dbReference type="InterPro" id="IPR003593">
    <property type="entry name" value="AAA+_ATPase"/>
</dbReference>
<dbReference type="SUPFAM" id="SSF52540">
    <property type="entry name" value="P-loop containing nucleoside triphosphate hydrolases"/>
    <property type="match status" value="1"/>
</dbReference>
<dbReference type="NCBIfam" id="TIGR03375">
    <property type="entry name" value="type_I_sec_LssB"/>
    <property type="match status" value="1"/>
</dbReference>
<evidence type="ECO:0000256" key="8">
    <source>
        <dbReference type="SAM" id="Phobius"/>
    </source>
</evidence>
<dbReference type="InterPro" id="IPR011527">
    <property type="entry name" value="ABC1_TM_dom"/>
</dbReference>
<sequence length="714" mass="76972">MSTEISLAPPPADHRLLDAVLFLARFYGRPVEREALLSEGAGEAAPADRLPEWCARAGLMLSPLPAGDVRATMLPALVLGEGGAALVALSRDGERFEVHQPGIAGTRWMSAQDVAAECPGARWQAARAALHMDQRSLLYTLPQASRWFWDVFGRNRGIFGWALVGTVALNLVGALIPFYTMAVYDRVVPNNALSSLTVLTVAAVLLLGFELALKVLRGALIETAARRIDVTLSSAIFARCLRLRAAGRPASGGVLANVVRDFESVREFFASGTLALLGDLPFMLLFLAMVAIIGGWLVVVPLITIPLMLLSAWLMQRPMMRSVSASSQQSAQRTAHLFESMNGLDTIKALGASTWSRRRWEQLTLAISQHSFHTRELVAFGGYSGASMLTLSNVLLVAIGAVLIGEQALTTGQLIGVTMLAGRAMAPASQIASLVLRWQQTRLSMQALEQVMNAPTDDEQSALQAPPLTGRIEFREVSFAYPHRPPLLDGFNLRIRPGERVGFIGKLGSGKSTLLRLLLNLYAPSAGTVLLDDLATTQLDPQSLRRQIGYVPQDVTLFHGSIRENIELGRTEGGDAAVLAAVRRACLEETLSQLPAGLATPVGERGELLSGGQRQAVAIARALLAAPPVLLMDEPSSMMDPATEQRLIRELRALEDTTVLLVTHRMAMLPLVDRLVVLDRGRVVADGPRDEVLRALSQATAPEAAQAQRPVKVA</sequence>
<comment type="subcellular location">
    <subcellularLocation>
        <location evidence="1">Cell membrane</location>
        <topology evidence="1">Multi-pass membrane protein</topology>
    </subcellularLocation>
</comment>
<organism evidence="11 12">
    <name type="scientific">Aquincola tertiaricarbonis</name>
    <dbReference type="NCBI Taxonomy" id="391953"/>
    <lineage>
        <taxon>Bacteria</taxon>
        <taxon>Pseudomonadati</taxon>
        <taxon>Pseudomonadota</taxon>
        <taxon>Betaproteobacteria</taxon>
        <taxon>Burkholderiales</taxon>
        <taxon>Sphaerotilaceae</taxon>
        <taxon>Aquincola</taxon>
    </lineage>
</organism>
<dbReference type="SMART" id="SM00382">
    <property type="entry name" value="AAA"/>
    <property type="match status" value="1"/>
</dbReference>
<dbReference type="PROSITE" id="PS50929">
    <property type="entry name" value="ABC_TM1F"/>
    <property type="match status" value="1"/>
</dbReference>
<feature type="transmembrane region" description="Helical" evidence="8">
    <location>
        <begin position="377"/>
        <end position="402"/>
    </location>
</feature>
<keyword evidence="4" id="KW-0547">Nucleotide-binding</keyword>
<dbReference type="Pfam" id="PF00664">
    <property type="entry name" value="ABC_membrane"/>
    <property type="match status" value="1"/>
</dbReference>
<feature type="domain" description="ABC transmembrane type-1" evidence="10">
    <location>
        <begin position="161"/>
        <end position="440"/>
    </location>
</feature>
<dbReference type="InterPro" id="IPR039421">
    <property type="entry name" value="Type_1_exporter"/>
</dbReference>
<dbReference type="Pfam" id="PF00005">
    <property type="entry name" value="ABC_tran"/>
    <property type="match status" value="1"/>
</dbReference>
<dbReference type="PANTHER" id="PTHR43394:SF1">
    <property type="entry name" value="ATP-BINDING CASSETTE SUB-FAMILY B MEMBER 10, MITOCHONDRIAL"/>
    <property type="match status" value="1"/>
</dbReference>
<keyword evidence="7 8" id="KW-0472">Membrane</keyword>
<evidence type="ECO:0000256" key="3">
    <source>
        <dbReference type="ARBA" id="ARBA00022692"/>
    </source>
</evidence>
<dbReference type="InterPro" id="IPR036640">
    <property type="entry name" value="ABC1_TM_sf"/>
</dbReference>
<dbReference type="Gene3D" id="1.20.1560.10">
    <property type="entry name" value="ABC transporter type 1, transmembrane domain"/>
    <property type="match status" value="1"/>
</dbReference>
<dbReference type="EMBL" id="CP097636">
    <property type="protein sequence ID" value="URI09627.1"/>
    <property type="molecule type" value="Genomic_DNA"/>
</dbReference>
<dbReference type="CDD" id="cd18587">
    <property type="entry name" value="ABC_6TM_LapB_like"/>
    <property type="match status" value="1"/>
</dbReference>
<dbReference type="InterPro" id="IPR017750">
    <property type="entry name" value="ATPase_T1SS"/>
</dbReference>
<evidence type="ECO:0000256" key="2">
    <source>
        <dbReference type="ARBA" id="ARBA00022475"/>
    </source>
</evidence>